<reference evidence="2" key="1">
    <citation type="submission" date="2021-04" db="EMBL/GenBank/DDBJ databases">
        <title>Genome sequence of Woronichinia naegeliana from Washington state freshwater lake bloom.</title>
        <authorList>
            <person name="Dreher T.W."/>
        </authorList>
    </citation>
    <scope>NUCLEOTIDE SEQUENCE</scope>
    <source>
        <strain evidence="2">WA131</strain>
    </source>
</reference>
<organism evidence="2">
    <name type="scientific">Woronichinia naegeliana WA131</name>
    <dbReference type="NCBI Taxonomy" id="2824559"/>
    <lineage>
        <taxon>Bacteria</taxon>
        <taxon>Bacillati</taxon>
        <taxon>Cyanobacteriota</taxon>
        <taxon>Cyanophyceae</taxon>
        <taxon>Synechococcales</taxon>
        <taxon>Coelosphaeriaceae</taxon>
        <taxon>Woronichinia</taxon>
    </lineage>
</organism>
<protein>
    <submittedName>
        <fullName evidence="2">DUF4351 domain-containing protein</fullName>
    </submittedName>
</protein>
<evidence type="ECO:0000259" key="1">
    <source>
        <dbReference type="Pfam" id="PF14261"/>
    </source>
</evidence>
<sequence length="30" mass="3330">MHALSLSQLETLGEALLDFTKPDVMTLLQN</sequence>
<name>A0A977L361_9CYAN</name>
<dbReference type="KEGG" id="wna:KA717_20900"/>
<dbReference type="EMBL" id="CP073041">
    <property type="protein sequence ID" value="UXE64741.1"/>
    <property type="molecule type" value="Genomic_DNA"/>
</dbReference>
<dbReference type="InterPro" id="IPR025587">
    <property type="entry name" value="DUF4351"/>
</dbReference>
<dbReference type="Proteomes" id="UP001065613">
    <property type="component" value="Chromosome"/>
</dbReference>
<evidence type="ECO:0000313" key="2">
    <source>
        <dbReference type="EMBL" id="UXE64741.1"/>
    </source>
</evidence>
<feature type="domain" description="DUF4351" evidence="1">
    <location>
        <begin position="2"/>
        <end position="21"/>
    </location>
</feature>
<gene>
    <name evidence="2" type="ORF">KA717_20900</name>
</gene>
<dbReference type="Pfam" id="PF14261">
    <property type="entry name" value="DUF4351"/>
    <property type="match status" value="1"/>
</dbReference>
<dbReference type="AlphaFoldDB" id="A0A977L361"/>
<accession>A0A977L361</accession>
<proteinExistence type="predicted"/>